<comment type="caution">
    <text evidence="5">The sequence shown here is derived from an EMBL/GenBank/DDBJ whole genome shotgun (WGS) entry which is preliminary data.</text>
</comment>
<feature type="repeat" description="ANK" evidence="3">
    <location>
        <begin position="266"/>
        <end position="298"/>
    </location>
</feature>
<dbReference type="PANTHER" id="PTHR24166:SF48">
    <property type="entry name" value="PROTEIN VAPYRIN"/>
    <property type="match status" value="1"/>
</dbReference>
<dbReference type="SMART" id="SM00248">
    <property type="entry name" value="ANK"/>
    <property type="match status" value="9"/>
</dbReference>
<protein>
    <recommendedName>
        <fullName evidence="4">GPI inositol-deacylase winged helix domain-containing protein</fullName>
    </recommendedName>
</protein>
<dbReference type="PANTHER" id="PTHR24166">
    <property type="entry name" value="ROLLING PEBBLES, ISOFORM B"/>
    <property type="match status" value="1"/>
</dbReference>
<proteinExistence type="predicted"/>
<evidence type="ECO:0000259" key="4">
    <source>
        <dbReference type="Pfam" id="PF22939"/>
    </source>
</evidence>
<accession>A0A8H7ABZ5</accession>
<evidence type="ECO:0000313" key="5">
    <source>
        <dbReference type="EMBL" id="KAF7504336.1"/>
    </source>
</evidence>
<dbReference type="PROSITE" id="PS50297">
    <property type="entry name" value="ANK_REP_REGION"/>
    <property type="match status" value="3"/>
</dbReference>
<feature type="repeat" description="ANK" evidence="3">
    <location>
        <begin position="519"/>
        <end position="551"/>
    </location>
</feature>
<dbReference type="Proteomes" id="UP000606974">
    <property type="component" value="Unassembled WGS sequence"/>
</dbReference>
<evidence type="ECO:0000256" key="2">
    <source>
        <dbReference type="ARBA" id="ARBA00023043"/>
    </source>
</evidence>
<reference evidence="5" key="1">
    <citation type="submission" date="2020-02" db="EMBL/GenBank/DDBJ databases">
        <authorList>
            <person name="Palmer J.M."/>
        </authorList>
    </citation>
    <scope>NUCLEOTIDE SEQUENCE</scope>
    <source>
        <strain evidence="5">EPUS1.4</strain>
        <tissue evidence="5">Thallus</tissue>
    </source>
</reference>
<dbReference type="AlphaFoldDB" id="A0A8H7ABZ5"/>
<dbReference type="PRINTS" id="PR01415">
    <property type="entry name" value="ANKYRIN"/>
</dbReference>
<dbReference type="EMBL" id="JAACFV010000141">
    <property type="protein sequence ID" value="KAF7504336.1"/>
    <property type="molecule type" value="Genomic_DNA"/>
</dbReference>
<name>A0A8H7ABZ5_9EURO</name>
<keyword evidence="6" id="KW-1185">Reference proteome</keyword>
<dbReference type="InterPro" id="IPR050889">
    <property type="entry name" value="Dendritic_Spine_Reg/Scaffold"/>
</dbReference>
<feature type="repeat" description="ANK" evidence="3">
    <location>
        <begin position="299"/>
        <end position="331"/>
    </location>
</feature>
<feature type="domain" description="GPI inositol-deacylase winged helix" evidence="4">
    <location>
        <begin position="90"/>
        <end position="164"/>
    </location>
</feature>
<feature type="repeat" description="ANK" evidence="3">
    <location>
        <begin position="453"/>
        <end position="485"/>
    </location>
</feature>
<organism evidence="5 6">
    <name type="scientific">Endocarpon pusillum</name>
    <dbReference type="NCBI Taxonomy" id="364733"/>
    <lineage>
        <taxon>Eukaryota</taxon>
        <taxon>Fungi</taxon>
        <taxon>Dikarya</taxon>
        <taxon>Ascomycota</taxon>
        <taxon>Pezizomycotina</taxon>
        <taxon>Eurotiomycetes</taxon>
        <taxon>Chaetothyriomycetidae</taxon>
        <taxon>Verrucariales</taxon>
        <taxon>Verrucariaceae</taxon>
        <taxon>Endocarpon</taxon>
    </lineage>
</organism>
<dbReference type="Pfam" id="PF12796">
    <property type="entry name" value="Ank_2"/>
    <property type="match status" value="3"/>
</dbReference>
<dbReference type="InterPro" id="IPR036770">
    <property type="entry name" value="Ankyrin_rpt-contain_sf"/>
</dbReference>
<keyword evidence="2 3" id="KW-0040">ANK repeat</keyword>
<dbReference type="PROSITE" id="PS50088">
    <property type="entry name" value="ANK_REPEAT"/>
    <property type="match status" value="6"/>
</dbReference>
<dbReference type="InterPro" id="IPR054471">
    <property type="entry name" value="GPIID_WHD"/>
</dbReference>
<feature type="repeat" description="ANK" evidence="3">
    <location>
        <begin position="486"/>
        <end position="518"/>
    </location>
</feature>
<gene>
    <name evidence="5" type="ORF">GJ744_002456</name>
</gene>
<evidence type="ECO:0000256" key="1">
    <source>
        <dbReference type="ARBA" id="ARBA00022737"/>
    </source>
</evidence>
<dbReference type="Pfam" id="PF22939">
    <property type="entry name" value="WHD_GPIID"/>
    <property type="match status" value="1"/>
</dbReference>
<dbReference type="Pfam" id="PF13637">
    <property type="entry name" value="Ank_4"/>
    <property type="match status" value="1"/>
</dbReference>
<feature type="repeat" description="ANK" evidence="3">
    <location>
        <begin position="420"/>
        <end position="452"/>
    </location>
</feature>
<dbReference type="SUPFAM" id="SSF48403">
    <property type="entry name" value="Ankyrin repeat"/>
    <property type="match status" value="1"/>
</dbReference>
<dbReference type="Gene3D" id="1.25.40.20">
    <property type="entry name" value="Ankyrin repeat-containing domain"/>
    <property type="match status" value="1"/>
</dbReference>
<dbReference type="InterPro" id="IPR002110">
    <property type="entry name" value="Ankyrin_rpt"/>
</dbReference>
<evidence type="ECO:0000313" key="6">
    <source>
        <dbReference type="Proteomes" id="UP000606974"/>
    </source>
</evidence>
<dbReference type="OrthoDB" id="195446at2759"/>
<evidence type="ECO:0000256" key="3">
    <source>
        <dbReference type="PROSITE-ProRule" id="PRU00023"/>
    </source>
</evidence>
<sequence>MYQLPDFVEGDNTLQNEIMTEIEAAIEGIFLLARLYLDSLVGKRSVAALRKALKGLRKVSTASSNGTSALDEAYEKAMERIQYQKGDMPRDAILILSWVVNARRQMTVRELQEALAVEIGKLALDKDNIPTVEHITQACAPLVVIDEESNIIRLIHYTTQEFLERRQNLWFKSAQAYITRITVTYLAFTLFESGACPSMTEWDDRTGTHKLYRYAAENWGHHAHKALTQGMEAQELVEFLESDQKREAASQLIMASRESDVSGGPRHVTALHLAGYFGLYEVMVLLLKKGHSPSAEDTHKHTPLWWAARRGHLSVVELLLERGVRSDMECYPDEQTSLWWAATNGYAPIVELLLTKNVYLESRGKTNLILRLLASAVENGHTAVVKLLLENGAHPESSCRCCQFNQSWPYICWRCGFAWQKTTLLMSASRNGYQDILRLLLAEKVNVEAKDDRGLTSLAWVARNGYQEAVRLLLANKANVEGKDDNALTPLTWAARNGHYAVTNLLLKHKADVNAQDNTGTTILHWVASRGHEEVVSLLLQHGANIETRNAGGGTALAAAVEGGFDAVVKLLLARKVKVNYRYYLFKMRIVGRSCNHVFGDVKYIVPTDTSGGLLNLSRTKETDITLFSRRSMLNGSNVDSRRSMLNGSNIDKSARCGGLLRKSTLKW</sequence>
<keyword evidence="1" id="KW-0677">Repeat</keyword>